<proteinExistence type="predicted"/>
<accession>A0ABR2ACB0</accession>
<dbReference type="EMBL" id="JBBPBN010000285">
    <property type="protein sequence ID" value="KAK8490413.1"/>
    <property type="molecule type" value="Genomic_DNA"/>
</dbReference>
<evidence type="ECO:0000256" key="1">
    <source>
        <dbReference type="SAM" id="MobiDB-lite"/>
    </source>
</evidence>
<keyword evidence="3" id="KW-1185">Reference proteome</keyword>
<reference evidence="2 3" key="1">
    <citation type="journal article" date="2024" name="G3 (Bethesda)">
        <title>Genome assembly of Hibiscus sabdariffa L. provides insights into metabolisms of medicinal natural products.</title>
        <authorList>
            <person name="Kim T."/>
        </authorList>
    </citation>
    <scope>NUCLEOTIDE SEQUENCE [LARGE SCALE GENOMIC DNA]</scope>
    <source>
        <strain evidence="2">TK-2024</strain>
        <tissue evidence="2">Old leaves</tissue>
    </source>
</reference>
<protein>
    <submittedName>
        <fullName evidence="2">Uncharacterized protein</fullName>
    </submittedName>
</protein>
<comment type="caution">
    <text evidence="2">The sequence shown here is derived from an EMBL/GenBank/DDBJ whole genome shotgun (WGS) entry which is preliminary data.</text>
</comment>
<feature type="region of interest" description="Disordered" evidence="1">
    <location>
        <begin position="77"/>
        <end position="122"/>
    </location>
</feature>
<gene>
    <name evidence="2" type="ORF">V6N11_083557</name>
</gene>
<sequence length="122" mass="13740">MNQVLRAILGDTNAKFQGVVGMLFPPMHPQVCCPPGEHELRGLPNLDVPRQVQHRPSYAPKALFQVQYMIRYSLKPATPTSRKTPPQVWLHPSSTALRHPHHHPTNGGCQHMEERAARSQSL</sequence>
<dbReference type="Proteomes" id="UP001396334">
    <property type="component" value="Unassembled WGS sequence"/>
</dbReference>
<evidence type="ECO:0000313" key="2">
    <source>
        <dbReference type="EMBL" id="KAK8490413.1"/>
    </source>
</evidence>
<organism evidence="2 3">
    <name type="scientific">Hibiscus sabdariffa</name>
    <name type="common">roselle</name>
    <dbReference type="NCBI Taxonomy" id="183260"/>
    <lineage>
        <taxon>Eukaryota</taxon>
        <taxon>Viridiplantae</taxon>
        <taxon>Streptophyta</taxon>
        <taxon>Embryophyta</taxon>
        <taxon>Tracheophyta</taxon>
        <taxon>Spermatophyta</taxon>
        <taxon>Magnoliopsida</taxon>
        <taxon>eudicotyledons</taxon>
        <taxon>Gunneridae</taxon>
        <taxon>Pentapetalae</taxon>
        <taxon>rosids</taxon>
        <taxon>malvids</taxon>
        <taxon>Malvales</taxon>
        <taxon>Malvaceae</taxon>
        <taxon>Malvoideae</taxon>
        <taxon>Hibiscus</taxon>
    </lineage>
</organism>
<evidence type="ECO:0000313" key="3">
    <source>
        <dbReference type="Proteomes" id="UP001396334"/>
    </source>
</evidence>
<name>A0ABR2ACB0_9ROSI</name>
<feature type="compositionally biased region" description="Basic and acidic residues" evidence="1">
    <location>
        <begin position="111"/>
        <end position="122"/>
    </location>
</feature>